<reference evidence="1" key="1">
    <citation type="submission" date="2021-01" db="EMBL/GenBank/DDBJ databases">
        <authorList>
            <person name="Corre E."/>
            <person name="Pelletier E."/>
            <person name="Niang G."/>
            <person name="Scheremetjew M."/>
            <person name="Finn R."/>
            <person name="Kale V."/>
            <person name="Holt S."/>
            <person name="Cochrane G."/>
            <person name="Meng A."/>
            <person name="Brown T."/>
            <person name="Cohen L."/>
        </authorList>
    </citation>
    <scope>NUCLEOTIDE SEQUENCE</scope>
    <source>
        <strain evidence="1">CCMP2877</strain>
    </source>
</reference>
<protein>
    <submittedName>
        <fullName evidence="1">Uncharacterized protein</fullName>
    </submittedName>
</protein>
<gene>
    <name evidence="1" type="ORF">PPAR1163_LOCUS1788</name>
</gene>
<evidence type="ECO:0000313" key="1">
    <source>
        <dbReference type="EMBL" id="CAD9243443.1"/>
    </source>
</evidence>
<sequence length="103" mass="11430">MRADGTVAISSQENAQVWVGKFKLADDGFFALDVAEFDDDVGEVYDFPRSVDGCSVEYCNVEGIHFTDNDRLLLAVSDKMKSRGKQNYKCLGKDQSAHVFSLP</sequence>
<dbReference type="EMBL" id="HBGJ01002766">
    <property type="protein sequence ID" value="CAD9243443.1"/>
    <property type="molecule type" value="Transcribed_RNA"/>
</dbReference>
<accession>A0A7S1TPZ5</accession>
<dbReference type="AlphaFoldDB" id="A0A7S1TPZ5"/>
<name>A0A7S1TPZ5_9STRA</name>
<organism evidence="1">
    <name type="scientific">Phaeomonas parva</name>
    <dbReference type="NCBI Taxonomy" id="124430"/>
    <lineage>
        <taxon>Eukaryota</taxon>
        <taxon>Sar</taxon>
        <taxon>Stramenopiles</taxon>
        <taxon>Ochrophyta</taxon>
        <taxon>Pinguiophyceae</taxon>
        <taxon>Pinguiochrysidales</taxon>
        <taxon>Pinguiochrysidaceae</taxon>
        <taxon>Phaeomonas</taxon>
    </lineage>
</organism>
<proteinExistence type="predicted"/>